<keyword evidence="1" id="KW-0732">Signal</keyword>
<sequence length="100" mass="9902">MTWLIRMTLCAALGSSIACAAAVAVAATPRGGDYAVEDALIAGGGAAQARGGCFELSATIAQATVGAASGGNYALASGFWTRPVTHPDQLLRTGFEGCAP</sequence>
<accession>A0A4S3KV15</accession>
<evidence type="ECO:0000313" key="2">
    <source>
        <dbReference type="EMBL" id="TCS98576.1"/>
    </source>
</evidence>
<evidence type="ECO:0000256" key="1">
    <source>
        <dbReference type="SAM" id="SignalP"/>
    </source>
</evidence>
<dbReference type="RefSeq" id="WP_123521726.1">
    <property type="nucleotide sequence ID" value="NZ_JBHLWF010000077.1"/>
</dbReference>
<dbReference type="PROSITE" id="PS51257">
    <property type="entry name" value="PROKAR_LIPOPROTEIN"/>
    <property type="match status" value="1"/>
</dbReference>
<dbReference type="AlphaFoldDB" id="A0A4S3KV15"/>
<feature type="signal peptide" evidence="1">
    <location>
        <begin position="1"/>
        <end position="20"/>
    </location>
</feature>
<feature type="chain" id="PRO_5030100276" evidence="1">
    <location>
        <begin position="21"/>
        <end position="100"/>
    </location>
</feature>
<protein>
    <submittedName>
        <fullName evidence="2">Uncharacterized protein</fullName>
    </submittedName>
</protein>
<proteinExistence type="predicted"/>
<reference evidence="2 3" key="1">
    <citation type="submission" date="2019-03" db="EMBL/GenBank/DDBJ databases">
        <title>Genomic Encyclopedia of Type Strains, Phase IV (KMG-IV): sequencing the most valuable type-strain genomes for metagenomic binning, comparative biology and taxonomic classification.</title>
        <authorList>
            <person name="Goeker M."/>
        </authorList>
    </citation>
    <scope>NUCLEOTIDE SEQUENCE [LARGE SCALE GENOMIC DNA]</scope>
    <source>
        <strain evidence="2 3">DSM 21944</strain>
    </source>
</reference>
<keyword evidence="3" id="KW-1185">Reference proteome</keyword>
<comment type="caution">
    <text evidence="2">The sequence shown here is derived from an EMBL/GenBank/DDBJ whole genome shotgun (WGS) entry which is preliminary data.</text>
</comment>
<dbReference type="Proteomes" id="UP000294599">
    <property type="component" value="Unassembled WGS sequence"/>
</dbReference>
<gene>
    <name evidence="2" type="ORF">EDC25_108161</name>
</gene>
<evidence type="ECO:0000313" key="3">
    <source>
        <dbReference type="Proteomes" id="UP000294599"/>
    </source>
</evidence>
<organism evidence="2 3">
    <name type="scientific">Pseudofulvimonas gallinarii</name>
    <dbReference type="NCBI Taxonomy" id="634155"/>
    <lineage>
        <taxon>Bacteria</taxon>
        <taxon>Pseudomonadati</taxon>
        <taxon>Pseudomonadota</taxon>
        <taxon>Gammaproteobacteria</taxon>
        <taxon>Lysobacterales</taxon>
        <taxon>Rhodanobacteraceae</taxon>
        <taxon>Pseudofulvimonas</taxon>
    </lineage>
</organism>
<dbReference type="EMBL" id="SMAF01000008">
    <property type="protein sequence ID" value="TCS98576.1"/>
    <property type="molecule type" value="Genomic_DNA"/>
</dbReference>
<name>A0A4S3KV15_9GAMM</name>